<dbReference type="RefSeq" id="WP_172271957.1">
    <property type="nucleotide sequence ID" value="NZ_CASGMU010000015.1"/>
</dbReference>
<dbReference type="Pfam" id="PF13439">
    <property type="entry name" value="Glyco_transf_4"/>
    <property type="match status" value="1"/>
</dbReference>
<dbReference type="SUPFAM" id="SSF53756">
    <property type="entry name" value="UDP-Glycosyltransferase/glycogen phosphorylase"/>
    <property type="match status" value="1"/>
</dbReference>
<dbReference type="EMBL" id="JABKKF010000001">
    <property type="protein sequence ID" value="NPD90771.1"/>
    <property type="molecule type" value="Genomic_DNA"/>
</dbReference>
<keyword evidence="4" id="KW-1185">Reference proteome</keyword>
<organism evidence="3 4">
    <name type="scientific">Xylanibacter muris</name>
    <dbReference type="NCBI Taxonomy" id="2736290"/>
    <lineage>
        <taxon>Bacteria</taxon>
        <taxon>Pseudomonadati</taxon>
        <taxon>Bacteroidota</taxon>
        <taxon>Bacteroidia</taxon>
        <taxon>Bacteroidales</taxon>
        <taxon>Prevotellaceae</taxon>
        <taxon>Xylanibacter</taxon>
    </lineage>
</organism>
<gene>
    <name evidence="3" type="ORF">HPS56_00095</name>
</gene>
<dbReference type="CDD" id="cd03801">
    <property type="entry name" value="GT4_PimA-like"/>
    <property type="match status" value="1"/>
</dbReference>
<dbReference type="Gene3D" id="3.40.50.2000">
    <property type="entry name" value="Glycogen Phosphorylase B"/>
    <property type="match status" value="2"/>
</dbReference>
<dbReference type="PANTHER" id="PTHR46401:SF2">
    <property type="entry name" value="GLYCOSYLTRANSFERASE WBBK-RELATED"/>
    <property type="match status" value="1"/>
</dbReference>
<dbReference type="Pfam" id="PF13692">
    <property type="entry name" value="Glyco_trans_1_4"/>
    <property type="match status" value="1"/>
</dbReference>
<dbReference type="InterPro" id="IPR028098">
    <property type="entry name" value="Glyco_trans_4-like_N"/>
</dbReference>
<name>A0ABX2AII4_9BACT</name>
<keyword evidence="1" id="KW-0808">Transferase</keyword>
<feature type="domain" description="Glycosyltransferase subfamily 4-like N-terminal" evidence="2">
    <location>
        <begin position="85"/>
        <end position="186"/>
    </location>
</feature>
<sequence length="384" mass="43728">MKIAYISFTSFSDCDSPLISELIGQGMDITYYLIISDRTKKGGIIDINEIRDVCGVLKASDYPALTVLSQYIDLSKVRVVNMPVAHSYAPSTFLLAYKLRKELCARNFDLIHLTWPLDYPFYQLYTLRKPFVMTVHDPIPHSNDETLRDRFKRWATFKRTDKFILLNNTQRREFENRYHIKSSDVEMSRLSIYTHLQNIPVTSPLAEGDYILFIGSILPYKGVRYIVEAMDAIIEKHPGIKLVIAGRGTPDFDIQPYIRSGKVIFINRFITNNELSSLIYHSKFVCCPYRDATQSGVVMSAFALDKPVLATKVGALHEMIDDGRHGMLVAPCDSMALADAADMMLTGGTLENMSENIRLDYSKGDRSWNSIGREIIRVYESAVR</sequence>
<comment type="caution">
    <text evidence="3">The sequence shown here is derived from an EMBL/GenBank/DDBJ whole genome shotgun (WGS) entry which is preliminary data.</text>
</comment>
<proteinExistence type="predicted"/>
<dbReference type="Proteomes" id="UP000714420">
    <property type="component" value="Unassembled WGS sequence"/>
</dbReference>
<evidence type="ECO:0000259" key="2">
    <source>
        <dbReference type="Pfam" id="PF13439"/>
    </source>
</evidence>
<reference evidence="3 4" key="1">
    <citation type="submission" date="2020-05" db="EMBL/GenBank/DDBJ databases">
        <title>Distinct polysaccharide utilization as determinants for interspecies competition between intestinal Prevotella spp.</title>
        <authorList>
            <person name="Galvez E.J.C."/>
            <person name="Iljazovic A."/>
            <person name="Strowig T."/>
        </authorList>
    </citation>
    <scope>NUCLEOTIDE SEQUENCE [LARGE SCALE GENOMIC DNA]</scope>
    <source>
        <strain evidence="3 4">PMUR</strain>
    </source>
</reference>
<evidence type="ECO:0000313" key="4">
    <source>
        <dbReference type="Proteomes" id="UP000714420"/>
    </source>
</evidence>
<dbReference type="PANTHER" id="PTHR46401">
    <property type="entry name" value="GLYCOSYLTRANSFERASE WBBK-RELATED"/>
    <property type="match status" value="1"/>
</dbReference>
<protein>
    <submittedName>
        <fullName evidence="3">Glycosyltransferase family 4 protein</fullName>
    </submittedName>
</protein>
<accession>A0ABX2AII4</accession>
<evidence type="ECO:0000256" key="1">
    <source>
        <dbReference type="ARBA" id="ARBA00022679"/>
    </source>
</evidence>
<evidence type="ECO:0000313" key="3">
    <source>
        <dbReference type="EMBL" id="NPD90771.1"/>
    </source>
</evidence>